<reference evidence="2 3" key="1">
    <citation type="submission" date="2020-01" db="EMBL/GenBank/DDBJ databases">
        <title>Sphingomonas sp. C33 whole genome sequece.</title>
        <authorList>
            <person name="Park C."/>
        </authorList>
    </citation>
    <scope>NUCLEOTIDE SEQUENCE [LARGE SCALE GENOMIC DNA]</scope>
    <source>
        <strain evidence="2 3">C33</strain>
    </source>
</reference>
<dbReference type="AlphaFoldDB" id="A0A7Z2NVE2"/>
<dbReference type="PANTHER" id="PTHR30273">
    <property type="entry name" value="PERIPLASMIC SIGNAL SENSOR AND SIGMA FACTOR ACTIVATOR FECR-RELATED"/>
    <property type="match status" value="1"/>
</dbReference>
<name>A0A7Z2NVE2_9SPHN</name>
<protein>
    <recommendedName>
        <fullName evidence="1">FecR protein domain-containing protein</fullName>
    </recommendedName>
</protein>
<dbReference type="PANTHER" id="PTHR30273:SF2">
    <property type="entry name" value="PROTEIN FECR"/>
    <property type="match status" value="1"/>
</dbReference>
<accession>A0A7Z2NVE2</accession>
<organism evidence="2 3">
    <name type="scientific">Sphingomonas changnyeongensis</name>
    <dbReference type="NCBI Taxonomy" id="2698679"/>
    <lineage>
        <taxon>Bacteria</taxon>
        <taxon>Pseudomonadati</taxon>
        <taxon>Pseudomonadota</taxon>
        <taxon>Alphaproteobacteria</taxon>
        <taxon>Sphingomonadales</taxon>
        <taxon>Sphingomonadaceae</taxon>
        <taxon>Sphingomonas</taxon>
    </lineage>
</organism>
<dbReference type="InterPro" id="IPR006860">
    <property type="entry name" value="FecR"/>
</dbReference>
<proteinExistence type="predicted"/>
<dbReference type="EMBL" id="CP047895">
    <property type="protein sequence ID" value="QHL90470.1"/>
    <property type="molecule type" value="Genomic_DNA"/>
</dbReference>
<dbReference type="Gene3D" id="2.60.120.1440">
    <property type="match status" value="1"/>
</dbReference>
<gene>
    <name evidence="2" type="ORF">GVO57_06010</name>
</gene>
<dbReference type="InterPro" id="IPR012373">
    <property type="entry name" value="Ferrdict_sens_TM"/>
</dbReference>
<sequence length="96" mass="10459">MTLADGSRVDLNGGTRIALDRGNPRFARLERGEALFTIVHDEARPFEVHAGDAVLRDLGTVFDVVREPDRLRVAVAEGRCSTIRPASACGWTPAWG</sequence>
<dbReference type="GO" id="GO:0016989">
    <property type="term" value="F:sigma factor antagonist activity"/>
    <property type="evidence" value="ECO:0007669"/>
    <property type="project" value="TreeGrafter"/>
</dbReference>
<dbReference type="Proteomes" id="UP000464468">
    <property type="component" value="Chromosome"/>
</dbReference>
<dbReference type="Pfam" id="PF04773">
    <property type="entry name" value="FecR"/>
    <property type="match status" value="1"/>
</dbReference>
<evidence type="ECO:0000313" key="2">
    <source>
        <dbReference type="EMBL" id="QHL90470.1"/>
    </source>
</evidence>
<keyword evidence="3" id="KW-1185">Reference proteome</keyword>
<feature type="domain" description="FecR protein" evidence="1">
    <location>
        <begin position="2"/>
        <end position="79"/>
    </location>
</feature>
<dbReference type="KEGG" id="schy:GVO57_06010"/>
<evidence type="ECO:0000259" key="1">
    <source>
        <dbReference type="Pfam" id="PF04773"/>
    </source>
</evidence>
<evidence type="ECO:0000313" key="3">
    <source>
        <dbReference type="Proteomes" id="UP000464468"/>
    </source>
</evidence>